<feature type="non-terminal residue" evidence="2">
    <location>
        <position position="65"/>
    </location>
</feature>
<dbReference type="InterPro" id="IPR006311">
    <property type="entry name" value="TAT_signal"/>
</dbReference>
<accession>A0A4V6QGG2</accession>
<name>A0A4V6QGG2_9MICO</name>
<comment type="caution">
    <text evidence="2">The sequence shown here is derived from an EMBL/GenBank/DDBJ whole genome shotgun (WGS) entry which is preliminary data.</text>
</comment>
<gene>
    <name evidence="2" type="ORF">E3N84_00295</name>
</gene>
<keyword evidence="3" id="KW-1185">Reference proteome</keyword>
<dbReference type="EMBL" id="SOFI01000002">
    <property type="protein sequence ID" value="TFB81348.1"/>
    <property type="molecule type" value="Genomic_DNA"/>
</dbReference>
<proteinExistence type="predicted"/>
<dbReference type="Proteomes" id="UP000298488">
    <property type="component" value="Unassembled WGS sequence"/>
</dbReference>
<dbReference type="PROSITE" id="PS51318">
    <property type="entry name" value="TAT"/>
    <property type="match status" value="1"/>
</dbReference>
<evidence type="ECO:0000313" key="3">
    <source>
        <dbReference type="Proteomes" id="UP000298488"/>
    </source>
</evidence>
<feature type="region of interest" description="Disordered" evidence="1">
    <location>
        <begin position="42"/>
        <end position="65"/>
    </location>
</feature>
<sequence length="65" mass="6809">MIMNELPMSSMSTHPLSRRTMLQGAGVGASALLLAACSSAPSAAPTAAVDRSEKQKSLRFDSRDT</sequence>
<reference evidence="2 3" key="1">
    <citation type="submission" date="2019-03" db="EMBL/GenBank/DDBJ databases">
        <title>Genomics of glacier-inhabiting Cryobacterium strains.</title>
        <authorList>
            <person name="Liu Q."/>
            <person name="Xin Y.-H."/>
        </authorList>
    </citation>
    <scope>NUCLEOTIDE SEQUENCE [LARGE SCALE GENOMIC DNA]</scope>
    <source>
        <strain evidence="2 3">CGMCC 1.10440</strain>
    </source>
</reference>
<organism evidence="2 3">
    <name type="scientific">Terrimesophilobacter mesophilus</name>
    <dbReference type="NCBI Taxonomy" id="433647"/>
    <lineage>
        <taxon>Bacteria</taxon>
        <taxon>Bacillati</taxon>
        <taxon>Actinomycetota</taxon>
        <taxon>Actinomycetes</taxon>
        <taxon>Micrococcales</taxon>
        <taxon>Microbacteriaceae</taxon>
        <taxon>Terrimesophilobacter</taxon>
    </lineage>
</organism>
<evidence type="ECO:0000256" key="1">
    <source>
        <dbReference type="SAM" id="MobiDB-lite"/>
    </source>
</evidence>
<dbReference type="AlphaFoldDB" id="A0A4V6QGG2"/>
<evidence type="ECO:0000313" key="2">
    <source>
        <dbReference type="EMBL" id="TFB81348.1"/>
    </source>
</evidence>
<protein>
    <submittedName>
        <fullName evidence="2">Uncharacterized protein</fullName>
    </submittedName>
</protein>
<feature type="compositionally biased region" description="Basic and acidic residues" evidence="1">
    <location>
        <begin position="50"/>
        <end position="65"/>
    </location>
</feature>